<evidence type="ECO:0000256" key="1">
    <source>
        <dbReference type="SAM" id="MobiDB-lite"/>
    </source>
</evidence>
<accession>A0ABX1VIY3</accession>
<dbReference type="EMBL" id="WTPX01000098">
    <property type="protein sequence ID" value="NNJ26791.1"/>
    <property type="molecule type" value="Genomic_DNA"/>
</dbReference>
<gene>
    <name evidence="2" type="ORF">LzC2_28840</name>
</gene>
<sequence>MGGFRCSALSGLCLDRFGQRDDDARRPPISGGHFLERRRSNVGAKSIHRAGRRLVHRAWWWDVHWARRRGLFGTRWWNVHRSGRRYVHRPWRRPLHWARWRHVHRTRRWPLHWSWRRPLHWARWWDVHRTGELHQQHSPLACICSRAFATGDDSVRPDDLLLPLSLSSVIREAPPVFAVAFALHTPKGGRDGGGGRGGAPSWRARAGSGRAAFDGTHTRRLD</sequence>
<reference evidence="2 3" key="1">
    <citation type="journal article" date="2020" name="Syst. Appl. Microbiol.">
        <title>Alienimonas chondri sp. nov., a novel planctomycete isolated from the biofilm of the red alga Chondrus crispus.</title>
        <authorList>
            <person name="Vitorino I."/>
            <person name="Albuquerque L."/>
            <person name="Wiegand S."/>
            <person name="Kallscheuer N."/>
            <person name="da Costa M.S."/>
            <person name="Lobo-da-Cunha A."/>
            <person name="Jogler C."/>
            <person name="Lage O.M."/>
        </authorList>
    </citation>
    <scope>NUCLEOTIDE SEQUENCE [LARGE SCALE GENOMIC DNA]</scope>
    <source>
        <strain evidence="2 3">LzC2</strain>
    </source>
</reference>
<evidence type="ECO:0000313" key="2">
    <source>
        <dbReference type="EMBL" id="NNJ26791.1"/>
    </source>
</evidence>
<name>A0ABX1VIY3_9PLAN</name>
<evidence type="ECO:0000313" key="3">
    <source>
        <dbReference type="Proteomes" id="UP000609651"/>
    </source>
</evidence>
<proteinExistence type="predicted"/>
<feature type="region of interest" description="Disordered" evidence="1">
    <location>
        <begin position="187"/>
        <end position="222"/>
    </location>
</feature>
<organism evidence="2 3">
    <name type="scientific">Alienimonas chondri</name>
    <dbReference type="NCBI Taxonomy" id="2681879"/>
    <lineage>
        <taxon>Bacteria</taxon>
        <taxon>Pseudomonadati</taxon>
        <taxon>Planctomycetota</taxon>
        <taxon>Planctomycetia</taxon>
        <taxon>Planctomycetales</taxon>
        <taxon>Planctomycetaceae</taxon>
        <taxon>Alienimonas</taxon>
    </lineage>
</organism>
<protein>
    <submittedName>
        <fullName evidence="2">Uncharacterized protein</fullName>
    </submittedName>
</protein>
<dbReference type="Proteomes" id="UP000609651">
    <property type="component" value="Unassembled WGS sequence"/>
</dbReference>
<keyword evidence="3" id="KW-1185">Reference proteome</keyword>
<comment type="caution">
    <text evidence="2">The sequence shown here is derived from an EMBL/GenBank/DDBJ whole genome shotgun (WGS) entry which is preliminary data.</text>
</comment>
<feature type="compositionally biased region" description="Low complexity" evidence="1">
    <location>
        <begin position="199"/>
        <end position="215"/>
    </location>
</feature>